<evidence type="ECO:0000259" key="11">
    <source>
        <dbReference type="PROSITE" id="PS50866"/>
    </source>
</evidence>
<evidence type="ECO:0000256" key="4">
    <source>
        <dbReference type="ARBA" id="ARBA00022729"/>
    </source>
</evidence>
<organism evidence="12 13">
    <name type="scientific">Bagarius yarrelli</name>
    <name type="common">Goonch</name>
    <name type="synonym">Bagrus yarrelli</name>
    <dbReference type="NCBI Taxonomy" id="175774"/>
    <lineage>
        <taxon>Eukaryota</taxon>
        <taxon>Metazoa</taxon>
        <taxon>Chordata</taxon>
        <taxon>Craniata</taxon>
        <taxon>Vertebrata</taxon>
        <taxon>Euteleostomi</taxon>
        <taxon>Actinopterygii</taxon>
        <taxon>Neopterygii</taxon>
        <taxon>Teleostei</taxon>
        <taxon>Ostariophysi</taxon>
        <taxon>Siluriformes</taxon>
        <taxon>Sisoridae</taxon>
        <taxon>Sisorinae</taxon>
        <taxon>Bagarius</taxon>
    </lineage>
</organism>
<protein>
    <submittedName>
        <fullName evidence="12">Transmembrane emp24 domain-containing protein 6</fullName>
    </submittedName>
</protein>
<dbReference type="Pfam" id="PF01105">
    <property type="entry name" value="EMP24_GP25L"/>
    <property type="match status" value="1"/>
</dbReference>
<dbReference type="OrthoDB" id="10037706at2759"/>
<dbReference type="PANTHER" id="PTHR22811">
    <property type="entry name" value="TRANSMEMBRANE EMP24 DOMAIN-CONTAINING PROTEIN"/>
    <property type="match status" value="1"/>
</dbReference>
<evidence type="ECO:0000313" key="12">
    <source>
        <dbReference type="EMBL" id="TSK28098.1"/>
    </source>
</evidence>
<name>A0A556TNH9_BAGYA</name>
<dbReference type="GO" id="GO:0005789">
    <property type="term" value="C:endoplasmic reticulum membrane"/>
    <property type="evidence" value="ECO:0007669"/>
    <property type="project" value="UniProtKB-SubCell"/>
</dbReference>
<evidence type="ECO:0000256" key="7">
    <source>
        <dbReference type="ARBA" id="ARBA00023136"/>
    </source>
</evidence>
<dbReference type="AlphaFoldDB" id="A0A556TNH9"/>
<dbReference type="InterPro" id="IPR009038">
    <property type="entry name" value="GOLD_dom"/>
</dbReference>
<keyword evidence="6 9" id="KW-1133">Transmembrane helix</keyword>
<dbReference type="InterPro" id="IPR015720">
    <property type="entry name" value="Emp24-like"/>
</dbReference>
<dbReference type="SMART" id="SM01190">
    <property type="entry name" value="EMP24_GP25L"/>
    <property type="match status" value="1"/>
</dbReference>
<comment type="subcellular location">
    <subcellularLocation>
        <location evidence="1">Endoplasmic reticulum membrane</location>
        <topology evidence="1">Single-pass type I membrane protein</topology>
    </subcellularLocation>
    <subcellularLocation>
        <location evidence="8">Membrane</location>
        <topology evidence="8">Single-pass type I membrane protein</topology>
    </subcellularLocation>
</comment>
<dbReference type="Proteomes" id="UP000319801">
    <property type="component" value="Unassembled WGS sequence"/>
</dbReference>
<evidence type="ECO:0000256" key="2">
    <source>
        <dbReference type="ARBA" id="ARBA00007104"/>
    </source>
</evidence>
<evidence type="ECO:0000256" key="8">
    <source>
        <dbReference type="RuleBase" id="RU003827"/>
    </source>
</evidence>
<reference evidence="12 13" key="1">
    <citation type="journal article" date="2019" name="Genome Biol. Evol.">
        <title>Whole-Genome Sequencing of the Giant Devil Catfish, Bagarius yarrelli.</title>
        <authorList>
            <person name="Jiang W."/>
            <person name="Lv Y."/>
            <person name="Cheng L."/>
            <person name="Yang K."/>
            <person name="Chao B."/>
            <person name="Wang X."/>
            <person name="Li Y."/>
            <person name="Pan X."/>
            <person name="You X."/>
            <person name="Zhang Y."/>
            <person name="Yang J."/>
            <person name="Li J."/>
            <person name="Zhang X."/>
            <person name="Liu S."/>
            <person name="Sun C."/>
            <person name="Yang J."/>
            <person name="Shi Q."/>
        </authorList>
    </citation>
    <scope>NUCLEOTIDE SEQUENCE [LARGE SCALE GENOMIC DNA]</scope>
    <source>
        <strain evidence="12">JWS20170419001</strain>
        <tissue evidence="12">Muscle</tissue>
    </source>
</reference>
<feature type="domain" description="GOLD" evidence="11">
    <location>
        <begin position="51"/>
        <end position="136"/>
    </location>
</feature>
<comment type="caution">
    <text evidence="12">The sequence shown here is derived from an EMBL/GenBank/DDBJ whole genome shotgun (WGS) entry which is preliminary data.</text>
</comment>
<evidence type="ECO:0000256" key="10">
    <source>
        <dbReference type="SAM" id="SignalP"/>
    </source>
</evidence>
<evidence type="ECO:0000256" key="3">
    <source>
        <dbReference type="ARBA" id="ARBA00022692"/>
    </source>
</evidence>
<keyword evidence="3 8" id="KW-0812">Transmembrane</keyword>
<feature type="signal peptide" evidence="10">
    <location>
        <begin position="1"/>
        <end position="22"/>
    </location>
</feature>
<accession>A0A556TNH9</accession>
<feature type="chain" id="PRO_5021982960" evidence="10">
    <location>
        <begin position="23"/>
        <end position="285"/>
    </location>
</feature>
<dbReference type="PROSITE" id="PS50866">
    <property type="entry name" value="GOLD"/>
    <property type="match status" value="1"/>
</dbReference>
<keyword evidence="13" id="KW-1185">Reference proteome</keyword>
<evidence type="ECO:0000256" key="9">
    <source>
        <dbReference type="SAM" id="Phobius"/>
    </source>
</evidence>
<sequence>MSIKCIHVVLLLLIFKWDCGKADLQYEESDQELFWGADHYDFAIVLPASDLECFWHFAHKGEHFYLNFMVQWATGISVDRHLSVIINAPSGLIVGSVDDVTGEIAFNAEETGFYQMCFSNFHNRFGSMQIFMNFGVYYPDLGASKKDINSRELNSTLDTIDRDESVSVPAYDVHEFFQAADHYDFALLLSGTESQCYWHFARQDGRFYLTYMDISNKIRLRIQHMWRFYNVARMRRGADYFLLQSKSYYVNAWSVLQTFVIIMAGYLQLFFLKRFFRMDETQHRC</sequence>
<evidence type="ECO:0000256" key="6">
    <source>
        <dbReference type="ARBA" id="ARBA00022989"/>
    </source>
</evidence>
<evidence type="ECO:0000256" key="5">
    <source>
        <dbReference type="ARBA" id="ARBA00022824"/>
    </source>
</evidence>
<keyword evidence="5" id="KW-0256">Endoplasmic reticulum</keyword>
<gene>
    <name evidence="12" type="ORF">Baya_2285</name>
</gene>
<proteinExistence type="inferred from homology"/>
<dbReference type="EMBL" id="VCAZ01000008">
    <property type="protein sequence ID" value="TSK28098.1"/>
    <property type="molecule type" value="Genomic_DNA"/>
</dbReference>
<comment type="similarity">
    <text evidence="2 8">Belongs to the EMP24/GP25L family.</text>
</comment>
<keyword evidence="7 9" id="KW-0472">Membrane</keyword>
<evidence type="ECO:0000313" key="13">
    <source>
        <dbReference type="Proteomes" id="UP000319801"/>
    </source>
</evidence>
<keyword evidence="4 10" id="KW-0732">Signal</keyword>
<feature type="transmembrane region" description="Helical" evidence="9">
    <location>
        <begin position="252"/>
        <end position="272"/>
    </location>
</feature>
<evidence type="ECO:0000256" key="1">
    <source>
        <dbReference type="ARBA" id="ARBA00004115"/>
    </source>
</evidence>